<dbReference type="AlphaFoldDB" id="A0A3M6U0I1"/>
<evidence type="ECO:0000313" key="3">
    <source>
        <dbReference type="Proteomes" id="UP000275408"/>
    </source>
</evidence>
<evidence type="ECO:0000313" key="2">
    <source>
        <dbReference type="EMBL" id="RMX47172.1"/>
    </source>
</evidence>
<dbReference type="EMBL" id="RCHS01002478">
    <property type="protein sequence ID" value="RMX47172.1"/>
    <property type="molecule type" value="Genomic_DNA"/>
</dbReference>
<protein>
    <submittedName>
        <fullName evidence="2">Uncharacterized protein</fullName>
    </submittedName>
</protein>
<evidence type="ECO:0000256" key="1">
    <source>
        <dbReference type="SAM" id="SignalP"/>
    </source>
</evidence>
<feature type="chain" id="PRO_5018097765" evidence="1">
    <location>
        <begin position="25"/>
        <end position="109"/>
    </location>
</feature>
<keyword evidence="3" id="KW-1185">Reference proteome</keyword>
<name>A0A3M6U0I1_POCDA</name>
<organism evidence="2 3">
    <name type="scientific">Pocillopora damicornis</name>
    <name type="common">Cauliflower coral</name>
    <name type="synonym">Millepora damicornis</name>
    <dbReference type="NCBI Taxonomy" id="46731"/>
    <lineage>
        <taxon>Eukaryota</taxon>
        <taxon>Metazoa</taxon>
        <taxon>Cnidaria</taxon>
        <taxon>Anthozoa</taxon>
        <taxon>Hexacorallia</taxon>
        <taxon>Scleractinia</taxon>
        <taxon>Astrocoeniina</taxon>
        <taxon>Pocilloporidae</taxon>
        <taxon>Pocillopora</taxon>
    </lineage>
</organism>
<accession>A0A3M6U0I1</accession>
<reference evidence="2 3" key="1">
    <citation type="journal article" date="2018" name="Sci. Rep.">
        <title>Comparative analysis of the Pocillopora damicornis genome highlights role of immune system in coral evolution.</title>
        <authorList>
            <person name="Cunning R."/>
            <person name="Bay R.A."/>
            <person name="Gillette P."/>
            <person name="Baker A.C."/>
            <person name="Traylor-Knowles N."/>
        </authorList>
    </citation>
    <scope>NUCLEOTIDE SEQUENCE [LARGE SCALE GENOMIC DNA]</scope>
    <source>
        <strain evidence="2">RSMAS</strain>
        <tissue evidence="2">Whole animal</tissue>
    </source>
</reference>
<keyword evidence="1" id="KW-0732">Signal</keyword>
<dbReference type="Proteomes" id="UP000275408">
    <property type="component" value="Unassembled WGS sequence"/>
</dbReference>
<proteinExistence type="predicted"/>
<gene>
    <name evidence="2" type="ORF">pdam_00022275</name>
</gene>
<comment type="caution">
    <text evidence="2">The sequence shown here is derived from an EMBL/GenBank/DDBJ whole genome shotgun (WGS) entry which is preliminary data.</text>
</comment>
<feature type="signal peptide" evidence="1">
    <location>
        <begin position="1"/>
        <end position="24"/>
    </location>
</feature>
<sequence length="109" mass="11971">MLFLYSTVVLNITFLKMGFIAVQWENENSLSVVSEEKVVGAVVLKEVTTVDISTGTNKGRVAIYKDTILEVCVSSIFLEIPENSQESLWRSAQSTPTAASETNALHALF</sequence>